<reference evidence="8" key="1">
    <citation type="submission" date="2023-07" db="EMBL/GenBank/DDBJ databases">
        <authorList>
            <consortium name="AG Swart"/>
            <person name="Singh M."/>
            <person name="Singh A."/>
            <person name="Seah K."/>
            <person name="Emmerich C."/>
        </authorList>
    </citation>
    <scope>NUCLEOTIDE SEQUENCE</scope>
    <source>
        <strain evidence="8">DP1</strain>
    </source>
</reference>
<keyword evidence="9" id="KW-1185">Reference proteome</keyword>
<keyword evidence="5 7" id="KW-1133">Transmembrane helix</keyword>
<protein>
    <submittedName>
        <fullName evidence="8">Uncharacterized protein</fullName>
    </submittedName>
</protein>
<feature type="transmembrane region" description="Helical" evidence="7">
    <location>
        <begin position="119"/>
        <end position="143"/>
    </location>
</feature>
<keyword evidence="3" id="KW-0813">Transport</keyword>
<dbReference type="PIRSF" id="PIRSF016379">
    <property type="entry name" value="ENT"/>
    <property type="match status" value="1"/>
</dbReference>
<sequence length="453" mass="50405">MSDSEEMTHSSARSNSDEPKDKGNLVYYLFILFGIGALLPWNAVLTAIDFFYQSFPGHDPGFVFALTLNGPNFIFNFVNIFIVKYVSLKVRLCISLICIFALTWAMPLIANFMGTSTGWPVILVVIVFLGVANSFAQGGIFGFSGMFPFKYIGAVMFGNGFSGLAMNIFRMITLAIFPPKELAEGEEDNSAFIGCLIYFGIASLILIIVLIGFYIVIGTDFAKYYIKKAEGEQAQRALSINAAARSAGSFGHTDALKEFSHIEEDYEKLDNDDPIPEKEKSFMEVYYEVGFMAIQVFLCFVISFVVFPGTHLSTHFDFLGDTAKDRAWFTVLMITTFNVFDTIGRFAGGFVQIFSPTTVFSLTIFRLIFIPTSVLIQLNSNPAWIFQSDWFRIFNMAAFAISNGYNSTLLMIYGPSFTDNNNKERAGMIMSFHLVGGIFVGSLISSFGMKYVG</sequence>
<name>A0AAD1U8Y5_EUPCR</name>
<evidence type="ECO:0000256" key="5">
    <source>
        <dbReference type="ARBA" id="ARBA00022989"/>
    </source>
</evidence>
<dbReference type="GO" id="GO:0005886">
    <property type="term" value="C:plasma membrane"/>
    <property type="evidence" value="ECO:0007669"/>
    <property type="project" value="TreeGrafter"/>
</dbReference>
<feature type="transmembrane region" description="Helical" evidence="7">
    <location>
        <begin position="327"/>
        <end position="347"/>
    </location>
</feature>
<feature type="transmembrane region" description="Helical" evidence="7">
    <location>
        <begin position="155"/>
        <end position="178"/>
    </location>
</feature>
<feature type="transmembrane region" description="Helical" evidence="7">
    <location>
        <begin position="190"/>
        <end position="217"/>
    </location>
</feature>
<comment type="caution">
    <text evidence="8">The sequence shown here is derived from an EMBL/GenBank/DDBJ whole genome shotgun (WGS) entry which is preliminary data.</text>
</comment>
<keyword evidence="4 7" id="KW-0812">Transmembrane</keyword>
<comment type="subcellular location">
    <subcellularLocation>
        <location evidence="1">Membrane</location>
        <topology evidence="1">Multi-pass membrane protein</topology>
    </subcellularLocation>
</comment>
<evidence type="ECO:0000256" key="7">
    <source>
        <dbReference type="SAM" id="Phobius"/>
    </source>
</evidence>
<feature type="transmembrane region" description="Helical" evidence="7">
    <location>
        <begin position="426"/>
        <end position="447"/>
    </location>
</feature>
<dbReference type="PANTHER" id="PTHR10332:SF10">
    <property type="entry name" value="EQUILIBRATIVE NUCLEOSIDE TRANSPORTER 4"/>
    <property type="match status" value="1"/>
</dbReference>
<dbReference type="EMBL" id="CAMPGE010002459">
    <property type="protein sequence ID" value="CAI2361264.1"/>
    <property type="molecule type" value="Genomic_DNA"/>
</dbReference>
<dbReference type="PANTHER" id="PTHR10332">
    <property type="entry name" value="EQUILIBRATIVE NUCLEOSIDE TRANSPORTER"/>
    <property type="match status" value="1"/>
</dbReference>
<dbReference type="GO" id="GO:0005337">
    <property type="term" value="F:nucleoside transmembrane transporter activity"/>
    <property type="evidence" value="ECO:0007669"/>
    <property type="project" value="InterPro"/>
</dbReference>
<evidence type="ECO:0000256" key="3">
    <source>
        <dbReference type="ARBA" id="ARBA00022448"/>
    </source>
</evidence>
<dbReference type="Pfam" id="PF01733">
    <property type="entry name" value="Nucleoside_tran"/>
    <property type="match status" value="1"/>
</dbReference>
<evidence type="ECO:0000313" key="8">
    <source>
        <dbReference type="EMBL" id="CAI2361264.1"/>
    </source>
</evidence>
<evidence type="ECO:0000256" key="2">
    <source>
        <dbReference type="ARBA" id="ARBA00007965"/>
    </source>
</evidence>
<feature type="transmembrane region" description="Helical" evidence="7">
    <location>
        <begin position="25"/>
        <end position="43"/>
    </location>
</feature>
<proteinExistence type="inferred from homology"/>
<evidence type="ECO:0000256" key="1">
    <source>
        <dbReference type="ARBA" id="ARBA00004141"/>
    </source>
</evidence>
<accession>A0AAD1U8Y5</accession>
<gene>
    <name evidence="8" type="ORF">ECRASSUSDP1_LOCUS2574</name>
</gene>
<dbReference type="AlphaFoldDB" id="A0AAD1U8Y5"/>
<evidence type="ECO:0000256" key="4">
    <source>
        <dbReference type="ARBA" id="ARBA00022692"/>
    </source>
</evidence>
<dbReference type="InterPro" id="IPR002259">
    <property type="entry name" value="Eqnu_transpt"/>
</dbReference>
<keyword evidence="6 7" id="KW-0472">Membrane</keyword>
<feature type="transmembrane region" description="Helical" evidence="7">
    <location>
        <begin position="285"/>
        <end position="307"/>
    </location>
</feature>
<evidence type="ECO:0000313" key="9">
    <source>
        <dbReference type="Proteomes" id="UP001295684"/>
    </source>
</evidence>
<organism evidence="8 9">
    <name type="scientific">Euplotes crassus</name>
    <dbReference type="NCBI Taxonomy" id="5936"/>
    <lineage>
        <taxon>Eukaryota</taxon>
        <taxon>Sar</taxon>
        <taxon>Alveolata</taxon>
        <taxon>Ciliophora</taxon>
        <taxon>Intramacronucleata</taxon>
        <taxon>Spirotrichea</taxon>
        <taxon>Hypotrichia</taxon>
        <taxon>Euplotida</taxon>
        <taxon>Euplotidae</taxon>
        <taxon>Moneuplotes</taxon>
    </lineage>
</organism>
<feature type="transmembrane region" description="Helical" evidence="7">
    <location>
        <begin position="359"/>
        <end position="378"/>
    </location>
</feature>
<comment type="similarity">
    <text evidence="2">Belongs to the SLC29A/ENT transporter (TC 2.A.57) family.</text>
</comment>
<feature type="transmembrane region" description="Helical" evidence="7">
    <location>
        <begin position="90"/>
        <end position="113"/>
    </location>
</feature>
<feature type="transmembrane region" description="Helical" evidence="7">
    <location>
        <begin position="63"/>
        <end position="83"/>
    </location>
</feature>
<dbReference type="Proteomes" id="UP001295684">
    <property type="component" value="Unassembled WGS sequence"/>
</dbReference>
<evidence type="ECO:0000256" key="6">
    <source>
        <dbReference type="ARBA" id="ARBA00023136"/>
    </source>
</evidence>
<dbReference type="PRINTS" id="PR01130">
    <property type="entry name" value="DERENTRNSPRT"/>
</dbReference>
<feature type="transmembrane region" description="Helical" evidence="7">
    <location>
        <begin position="390"/>
        <end position="414"/>
    </location>
</feature>